<proteinExistence type="predicted"/>
<organism evidence="1 2">
    <name type="scientific">Segatella salivae</name>
    <dbReference type="NCBI Taxonomy" id="228604"/>
    <lineage>
        <taxon>Bacteria</taxon>
        <taxon>Pseudomonadati</taxon>
        <taxon>Bacteroidota</taxon>
        <taxon>Bacteroidia</taxon>
        <taxon>Bacteroidales</taxon>
        <taxon>Prevotellaceae</taxon>
        <taxon>Segatella</taxon>
    </lineage>
</organism>
<comment type="caution">
    <text evidence="1">The sequence shown here is derived from an EMBL/GenBank/DDBJ whole genome shotgun (WGS) entry which is preliminary data.</text>
</comment>
<name>A0AAW4NP32_9BACT</name>
<dbReference type="Proteomes" id="UP001196873">
    <property type="component" value="Unassembled WGS sequence"/>
</dbReference>
<reference evidence="1" key="1">
    <citation type="submission" date="2021-07" db="EMBL/GenBank/DDBJ databases">
        <title>Genomic diversity and antimicrobial resistance of Prevotella spp. isolated from chronic lung disease airways.</title>
        <authorList>
            <person name="Webb K.A."/>
            <person name="Olagoke O.S."/>
            <person name="Baird T."/>
            <person name="Neill J."/>
            <person name="Pham A."/>
            <person name="Wells T.J."/>
            <person name="Ramsay K.A."/>
            <person name="Bell S.C."/>
            <person name="Sarovich D.S."/>
            <person name="Price E.P."/>
        </authorList>
    </citation>
    <scope>NUCLEOTIDE SEQUENCE</scope>
    <source>
        <strain evidence="1">SCHI0047.S.3</strain>
    </source>
</reference>
<dbReference type="EMBL" id="JAHXRF010000001">
    <property type="protein sequence ID" value="MBW4864643.1"/>
    <property type="molecule type" value="Genomic_DNA"/>
</dbReference>
<sequence>MSFFIILLWCFSSCGHIHQRDSAEACVDSFSQHYFNWQFQRSMPFVTLTSQKWLRYVASQVQQDDVEQLRNMPQGATYKIINVDTEDGDSVAVSHVLVRGFLCMDTIGKKSHVIDEATYEIKLFHQGGKWLVNLDGLPKRVK</sequence>
<dbReference type="AlphaFoldDB" id="A0AAW4NP32"/>
<gene>
    <name evidence="1" type="ORF">KZY68_01130</name>
</gene>
<evidence type="ECO:0008006" key="3">
    <source>
        <dbReference type="Google" id="ProtNLM"/>
    </source>
</evidence>
<accession>A0AAW4NP32</accession>
<protein>
    <recommendedName>
        <fullName evidence="3">Lipoprotein</fullName>
    </recommendedName>
</protein>
<evidence type="ECO:0000313" key="1">
    <source>
        <dbReference type="EMBL" id="MBW4864643.1"/>
    </source>
</evidence>
<evidence type="ECO:0000313" key="2">
    <source>
        <dbReference type="Proteomes" id="UP001196873"/>
    </source>
</evidence>